<dbReference type="InterPro" id="IPR036961">
    <property type="entry name" value="Kinesin_motor_dom_sf"/>
</dbReference>
<reference evidence="14 15" key="1">
    <citation type="journal article" date="2018" name="MBio">
        <title>Comparative Genomics Reveals the Core Gene Toolbox for the Fungus-Insect Symbiosis.</title>
        <authorList>
            <person name="Wang Y."/>
            <person name="Stata M."/>
            <person name="Wang W."/>
            <person name="Stajich J.E."/>
            <person name="White M.M."/>
            <person name="Moncalvo J.M."/>
        </authorList>
    </citation>
    <scope>NUCLEOTIDE SEQUENCE [LARGE SCALE GENOMIC DNA]</scope>
    <source>
        <strain evidence="14 15">AUS-126-30</strain>
    </source>
</reference>
<feature type="coiled-coil region" evidence="10">
    <location>
        <begin position="1029"/>
        <end position="1165"/>
    </location>
</feature>
<dbReference type="PROSITE" id="PS51844">
    <property type="entry name" value="SH3_LIKE"/>
    <property type="match status" value="1"/>
</dbReference>
<dbReference type="FunFam" id="1.20.58.530:FF:000001">
    <property type="entry name" value="Myosin heavy chain"/>
    <property type="match status" value="1"/>
</dbReference>
<evidence type="ECO:0000259" key="13">
    <source>
        <dbReference type="PROSITE" id="PS51844"/>
    </source>
</evidence>
<feature type="coiled-coil region" evidence="10">
    <location>
        <begin position="2246"/>
        <end position="2322"/>
    </location>
</feature>
<protein>
    <recommendedName>
        <fullName evidence="16">Myosin motor domain-containing protein</fullName>
    </recommendedName>
</protein>
<dbReference type="FunFam" id="1.10.10.820:FF:000001">
    <property type="entry name" value="Myosin heavy chain"/>
    <property type="match status" value="1"/>
</dbReference>
<dbReference type="EMBL" id="MBFU01000029">
    <property type="protein sequence ID" value="PWA03121.1"/>
    <property type="molecule type" value="Genomic_DNA"/>
</dbReference>
<dbReference type="PANTHER" id="PTHR13140:SF857">
    <property type="entry name" value="MYOSIN-11"/>
    <property type="match status" value="1"/>
</dbReference>
<feature type="region of interest" description="Disordered" evidence="11">
    <location>
        <begin position="18"/>
        <end position="50"/>
    </location>
</feature>
<keyword evidence="7 9" id="KW-0009">Actin-binding</keyword>
<feature type="coiled-coil region" evidence="10">
    <location>
        <begin position="1212"/>
        <end position="1640"/>
    </location>
</feature>
<dbReference type="Gene3D" id="1.20.5.4820">
    <property type="match status" value="1"/>
</dbReference>
<dbReference type="Gene3D" id="1.20.120.720">
    <property type="entry name" value="Myosin VI head, motor domain, U50 subdomain"/>
    <property type="match status" value="1"/>
</dbReference>
<dbReference type="GO" id="GO:1902404">
    <property type="term" value="P:mitotic actomyosin contractile ring contraction"/>
    <property type="evidence" value="ECO:0007669"/>
    <property type="project" value="UniProtKB-ARBA"/>
</dbReference>
<dbReference type="GO" id="GO:0051015">
    <property type="term" value="F:actin filament binding"/>
    <property type="evidence" value="ECO:0007669"/>
    <property type="project" value="InterPro"/>
</dbReference>
<dbReference type="GO" id="GO:0016459">
    <property type="term" value="C:myosin complex"/>
    <property type="evidence" value="ECO:0007669"/>
    <property type="project" value="UniProtKB-KW"/>
</dbReference>
<comment type="caution">
    <text evidence="14">The sequence shown here is derived from an EMBL/GenBank/DDBJ whole genome shotgun (WGS) entry which is preliminary data.</text>
</comment>
<dbReference type="GO" id="GO:0007015">
    <property type="term" value="P:actin filament organization"/>
    <property type="evidence" value="ECO:0007669"/>
    <property type="project" value="TreeGrafter"/>
</dbReference>
<dbReference type="GO" id="GO:0016020">
    <property type="term" value="C:membrane"/>
    <property type="evidence" value="ECO:0007669"/>
    <property type="project" value="TreeGrafter"/>
</dbReference>
<evidence type="ECO:0000256" key="10">
    <source>
        <dbReference type="SAM" id="Coils"/>
    </source>
</evidence>
<comment type="subunit">
    <text evidence="8">Binds to cdc4 and rlc1.</text>
</comment>
<evidence type="ECO:0000256" key="4">
    <source>
        <dbReference type="ARBA" id="ARBA00023054"/>
    </source>
</evidence>
<dbReference type="InterPro" id="IPR008989">
    <property type="entry name" value="Myosin_S1_N"/>
</dbReference>
<dbReference type="GO" id="GO:1903475">
    <property type="term" value="P:mitotic actomyosin contractile ring assembly"/>
    <property type="evidence" value="ECO:0007669"/>
    <property type="project" value="UniProtKB-ARBA"/>
</dbReference>
<dbReference type="SUPFAM" id="SSF52540">
    <property type="entry name" value="P-loop containing nucleoside triphosphate hydrolases"/>
    <property type="match status" value="1"/>
</dbReference>
<dbReference type="Gene3D" id="2.30.30.360">
    <property type="entry name" value="Myosin S1 fragment, N-terminal"/>
    <property type="match status" value="1"/>
</dbReference>
<keyword evidence="2 9" id="KW-0547">Nucleotide-binding</keyword>
<comment type="similarity">
    <text evidence="1 9">Belongs to the TRAFAC class myosin-kinesin ATPase superfamily. Myosin family.</text>
</comment>
<feature type="coiled-coil region" evidence="10">
    <location>
        <begin position="1670"/>
        <end position="1816"/>
    </location>
</feature>
<feature type="compositionally biased region" description="Polar residues" evidence="11">
    <location>
        <begin position="35"/>
        <end position="50"/>
    </location>
</feature>
<feature type="binding site" evidence="9">
    <location>
        <begin position="212"/>
        <end position="219"/>
    </location>
    <ligand>
        <name>ATP</name>
        <dbReference type="ChEBI" id="CHEBI:30616"/>
    </ligand>
</feature>
<dbReference type="SMART" id="SM00242">
    <property type="entry name" value="MYSc"/>
    <property type="match status" value="1"/>
</dbReference>
<dbReference type="CDD" id="cd01377">
    <property type="entry name" value="MYSc_class_II"/>
    <property type="match status" value="1"/>
</dbReference>
<feature type="coiled-coil region" evidence="10">
    <location>
        <begin position="878"/>
        <end position="1000"/>
    </location>
</feature>
<sequence length="2333" mass="267368">MHELRPPSVSLVRRAVQNGLHNNQDTNRTSDTELSESNHSFSSTSVYSRNVSQNMNPSQNEMSFGEKKWLWVPDDKEGYIAGYITQELSSDKVKVHLVNGKDVQVDPNIAEKVNPPKFDRKEDMAELGYLNEASVVHNLKQRYAQGLIYTYSGPFLVAVNPYYNLKIYGPEIISFYRNKRRDEAQPHIYSIADAAYQAILHSRENQSILITGESGAGKTENTKIVINYLTSVAHSTQNQRDAGNNLEKQILSTNPILESFGNAQTIRNNNSSRFGKFIRIEFNMSGGISGANIEWYLLEKLRVTKQSQHERNFHIFYQFLKGASEDIKQKLLIDGGVSDYTFTKNCLHTINGVDDKANFGLLEEALTSACFEKNEITDLYRIIASILHMGNIQLQATRGEEAILKDQLAAEKLCHVLGISLGDFTKALLRPRIKAGRDWVTQSRNVDQVSFSIAALARGFYERMFGSIVQKINSSMNRVVSSSSTSFIGVLDIAGFEILEVNSFEQLCINYTNEKLQQFFNHHMFILEQEEYRQEGIEWDFIDFGLDLQPTIDLIVKSQPIGILSCLDEDCVMPKSTDKSFTEKLHSLWAGKSSKYEKPRFRMGFIIKHYASQVEYDTTGWIEKNRDPLNESVARLLTKSSESYVANLFSDYSEDNDSRTSIYSNTSYKSLQGRSAFRTVGQRHKEQLNSLMTQLNNTEPHFVRCIVPNQEKMAGKIDTPLVLEQLRCNGVLEGIRITRQGFPNREPFKEFRQRYEILAPDAIPHNEFVDSKQAVQLLLKTMGIDPSKYKLGNSKVFFKAGELAALEEQRDIKLTRIITLFQAIARGELCRKRFKRRIDQAKAVRVIQRNVRSYNQLCEWPWWKMYLKIKPSLHFIRAEEEIRQRDELIIELQEKAELERSEKEIAERKLKEWDQKREDLERVLTEERNSALDQELILKRSKDREMELEEALKEQTATVEKLAEETEELSNQKELLESQIIELKEQLENETTSNRELANVSEDNINQLGVLERMVQEHKERADTASILHKDATMLVAELENQLLDFKNNESNLKEEAQSLNSRIQDLENDLKETKDAYNDALNTIENQKSAIESYLAKIENVQKQVAEEEEKRKIESQLFQEAKAASASQLAQVSTELKNVQDERDRLAESLARAENDVENTRSIMAEHVGKNTSEAELRGVLEREIEHLKSSLINAHKEMNESRQMDAQRVAELESSIEKIAAENDSLLKEKTNLSTSLHELNEQIDQQAQRENNMEQERSSLREQLAESLQQLSLTTDKLGERESEMENLQEKLSQLEDLANEQNERAIILEKELEGIQSVHQTRSIETDGMKSQLDAANKRVSELLAQLEEHENIRDQIQEQHTQQSIEIEDLKDKLSHQISLHSSKIQEINDEANSTIDDLRGAYEEIEKRALQLEKVKSKLSDEISDLQHQLLTEQSRVIQINEQNEELKEINNSSIKEIDNLKSEIENIEKKNSELANSVQKLEEEVEFRESKVKLLSESKENLDRELKSLISEIGDGARSAHELEQSKRSLESQVSVLKRQVEEERNAKVAAEEIKRRWEEQQEEFRKRVEAEVDAKSLVIEESRKLLLEEINALGEKLDEESAARAEAQLRVARLNEEIESLKDLAEVAERSVGEEKDTIIQNLQSDLLKERVKVEVNAKALQDYEALATRHEQKSNNLQSKTEKLELELDAATRAKKQLERKVEEITAEAGFHLDSRNKLEAKNLVLQKEMNQLQGFIKEKDEKIAELEHELSQHTNELVSMRSIAKESTEAKEAINASVEQLEETISSLKAALRVSQQDVQSKEAELNELDVSFGNLQSELMGAHASISELQAERDLKSSIIEDIGQQLEEEKKKTEQIAEHEQVLIQSFTDLQDKVNDAMSFADKYESRAIKSEKMLLESKKKLEDVISASNESIKARDLAEAELQESKQRVLELENQIESLSMELAESKTVQEHLIKEIDAVTEKHKLDVSDHDSILENLRSKYGLELDNLSKDLDSTNQDYLALREAYISLDSTVVAKTKELEKIEMQNKELSKELSHAISKLEEIAPAYENARDAAKASESQVGSLKLEMDSLQLRSDALESAYNELVLTKEKLESRIDEVQSKYIEASNSRQTAEKAALQLEDELKGVKSKLSEVNELVSNLEKRSLALEAVALDSQAALEREREANTILTKQNNSLERSLKDSRHQIIDYEAQLMQTASRESKRFKDVDSGVSAKVIAEAKQSTFQQAFVKKLERQIRELQFQIEERDKAKARQSSELNRVAGKVKSLEKTIDELEVQTDQLNIEKRKSERMLEEARNLSNRLMRELETLRPKTSVR</sequence>
<dbReference type="PROSITE" id="PS50096">
    <property type="entry name" value="IQ"/>
    <property type="match status" value="1"/>
</dbReference>
<keyword evidence="6 9" id="KW-0505">Motor protein</keyword>
<keyword evidence="3 9" id="KW-0067">ATP-binding</keyword>
<proteinExistence type="inferred from homology"/>
<feature type="domain" description="Myosin N-terminal SH3-like" evidence="13">
    <location>
        <begin position="65"/>
        <end position="115"/>
    </location>
</feature>
<evidence type="ECO:0000256" key="3">
    <source>
        <dbReference type="ARBA" id="ARBA00022840"/>
    </source>
</evidence>
<dbReference type="GO" id="GO:0005524">
    <property type="term" value="F:ATP binding"/>
    <property type="evidence" value="ECO:0007669"/>
    <property type="project" value="UniProtKB-UniRule"/>
</dbReference>
<evidence type="ECO:0000256" key="1">
    <source>
        <dbReference type="ARBA" id="ARBA00008314"/>
    </source>
</evidence>
<dbReference type="Gene3D" id="1.20.58.530">
    <property type="match status" value="1"/>
</dbReference>
<feature type="coiled-coil region" evidence="10">
    <location>
        <begin position="2000"/>
        <end position="2209"/>
    </location>
</feature>
<dbReference type="Pfam" id="PF02736">
    <property type="entry name" value="Myosin_N"/>
    <property type="match status" value="1"/>
</dbReference>
<dbReference type="FunFam" id="3.40.850.10:FF:000101">
    <property type="entry name" value="Slow myosin heavy chain 2"/>
    <property type="match status" value="1"/>
</dbReference>
<evidence type="ECO:0000256" key="8">
    <source>
        <dbReference type="ARBA" id="ARBA00064372"/>
    </source>
</evidence>
<dbReference type="Gene3D" id="1.10.10.820">
    <property type="match status" value="1"/>
</dbReference>
<evidence type="ECO:0008006" key="16">
    <source>
        <dbReference type="Google" id="ProtNLM"/>
    </source>
</evidence>
<gene>
    <name evidence="14" type="ORF">BB558_000714</name>
</gene>
<dbReference type="Gene3D" id="1.10.287.1490">
    <property type="match status" value="2"/>
</dbReference>
<dbReference type="SMART" id="SM00015">
    <property type="entry name" value="IQ"/>
    <property type="match status" value="1"/>
</dbReference>
<keyword evidence="4 10" id="KW-0175">Coiled coil</keyword>
<dbReference type="InterPro" id="IPR004009">
    <property type="entry name" value="SH3_Myosin"/>
</dbReference>
<evidence type="ECO:0000256" key="5">
    <source>
        <dbReference type="ARBA" id="ARBA00023123"/>
    </source>
</evidence>
<dbReference type="InterPro" id="IPR001609">
    <property type="entry name" value="Myosin_head_motor_dom-like"/>
</dbReference>
<evidence type="ECO:0000256" key="11">
    <source>
        <dbReference type="SAM" id="MobiDB-lite"/>
    </source>
</evidence>
<organism evidence="14 15">
    <name type="scientific">Smittium angustum</name>
    <dbReference type="NCBI Taxonomy" id="133377"/>
    <lineage>
        <taxon>Eukaryota</taxon>
        <taxon>Fungi</taxon>
        <taxon>Fungi incertae sedis</taxon>
        <taxon>Zoopagomycota</taxon>
        <taxon>Kickxellomycotina</taxon>
        <taxon>Harpellomycetes</taxon>
        <taxon>Harpellales</taxon>
        <taxon>Legeriomycetaceae</taxon>
        <taxon>Smittium</taxon>
    </lineage>
</organism>
<keyword evidence="5 9" id="KW-0518">Myosin</keyword>
<name>A0A2U1JDF4_SMIAN</name>
<evidence type="ECO:0000256" key="7">
    <source>
        <dbReference type="ARBA" id="ARBA00023203"/>
    </source>
</evidence>
<evidence type="ECO:0000313" key="15">
    <source>
        <dbReference type="Proteomes" id="UP000245591"/>
    </source>
</evidence>
<dbReference type="Gene3D" id="3.40.850.10">
    <property type="entry name" value="Kinesin motor domain"/>
    <property type="match status" value="1"/>
</dbReference>
<evidence type="ECO:0000256" key="9">
    <source>
        <dbReference type="PROSITE-ProRule" id="PRU00782"/>
    </source>
</evidence>
<feature type="coiled-coil region" evidence="10">
    <location>
        <begin position="1929"/>
        <end position="1963"/>
    </location>
</feature>
<dbReference type="InterPro" id="IPR027417">
    <property type="entry name" value="P-loop_NTPase"/>
</dbReference>
<feature type="domain" description="Myosin motor" evidence="12">
    <location>
        <begin position="119"/>
        <end position="811"/>
    </location>
</feature>
<dbReference type="PRINTS" id="PR00193">
    <property type="entry name" value="MYOSINHEAVY"/>
</dbReference>
<dbReference type="PANTHER" id="PTHR13140">
    <property type="entry name" value="MYOSIN"/>
    <property type="match status" value="1"/>
</dbReference>
<accession>A0A2U1JDF4</accession>
<dbReference type="InterPro" id="IPR000048">
    <property type="entry name" value="IQ_motif_EF-hand-BS"/>
</dbReference>
<dbReference type="Pfam" id="PF00063">
    <property type="entry name" value="Myosin_head"/>
    <property type="match status" value="1"/>
</dbReference>
<feature type="compositionally biased region" description="Polar residues" evidence="11">
    <location>
        <begin position="19"/>
        <end position="29"/>
    </location>
</feature>
<dbReference type="GO" id="GO:0120104">
    <property type="term" value="C:mitotic actomyosin contractile ring, proximal layer"/>
    <property type="evidence" value="ECO:0007669"/>
    <property type="project" value="UniProtKB-ARBA"/>
</dbReference>
<evidence type="ECO:0000313" key="14">
    <source>
        <dbReference type="EMBL" id="PWA03121.1"/>
    </source>
</evidence>
<evidence type="ECO:0000256" key="2">
    <source>
        <dbReference type="ARBA" id="ARBA00022741"/>
    </source>
</evidence>
<dbReference type="Proteomes" id="UP000245591">
    <property type="component" value="Unassembled WGS sequence"/>
</dbReference>
<dbReference type="GO" id="GO:0000146">
    <property type="term" value="F:microfilament motor activity"/>
    <property type="evidence" value="ECO:0007669"/>
    <property type="project" value="TreeGrafter"/>
</dbReference>
<evidence type="ECO:0000256" key="6">
    <source>
        <dbReference type="ARBA" id="ARBA00023175"/>
    </source>
</evidence>
<dbReference type="PROSITE" id="PS51456">
    <property type="entry name" value="MYOSIN_MOTOR"/>
    <property type="match status" value="1"/>
</dbReference>
<feature type="region of interest" description="Actin-binding" evidence="9">
    <location>
        <begin position="688"/>
        <end position="710"/>
    </location>
</feature>
<evidence type="ECO:0000259" key="12">
    <source>
        <dbReference type="PROSITE" id="PS51456"/>
    </source>
</evidence>
<dbReference type="SUPFAM" id="SSF90257">
    <property type="entry name" value="Myosin rod fragments"/>
    <property type="match status" value="2"/>
</dbReference>
<keyword evidence="15" id="KW-1185">Reference proteome</keyword>
<dbReference type="FunFam" id="1.20.5.4820:FF:000002">
    <property type="entry name" value="Myosin heavy chain 10"/>
    <property type="match status" value="1"/>
</dbReference>